<dbReference type="Proteomes" id="UP000324176">
    <property type="component" value="Unassembled WGS sequence"/>
</dbReference>
<name>A0A5D3Y5E6_9PROT</name>
<accession>A0A5D3Y5E6</accession>
<evidence type="ECO:0000313" key="2">
    <source>
        <dbReference type="Proteomes" id="UP000324176"/>
    </source>
</evidence>
<gene>
    <name evidence="1" type="ORF">BCL69_11584</name>
</gene>
<dbReference type="AlphaFoldDB" id="A0A5D3Y5E6"/>
<protein>
    <recommendedName>
        <fullName evidence="3">Transposase</fullName>
    </recommendedName>
</protein>
<evidence type="ECO:0008006" key="3">
    <source>
        <dbReference type="Google" id="ProtNLM"/>
    </source>
</evidence>
<evidence type="ECO:0000313" key="1">
    <source>
        <dbReference type="EMBL" id="TYP68882.1"/>
    </source>
</evidence>
<sequence>MKLFLALIPIEGTGTYGAGLARLLREQGIEVWEVNRPDRAK</sequence>
<feature type="non-terminal residue" evidence="1">
    <location>
        <position position="41"/>
    </location>
</feature>
<proteinExistence type="predicted"/>
<organism evidence="1 2">
    <name type="scientific">Nitrosomonas communis</name>
    <dbReference type="NCBI Taxonomy" id="44574"/>
    <lineage>
        <taxon>Bacteria</taxon>
        <taxon>Pseudomonadati</taxon>
        <taxon>Pseudomonadota</taxon>
        <taxon>Betaproteobacteria</taxon>
        <taxon>Nitrosomonadales</taxon>
        <taxon>Nitrosomonadaceae</taxon>
        <taxon>Nitrosomonas</taxon>
    </lineage>
</organism>
<comment type="caution">
    <text evidence="1">The sequence shown here is derived from an EMBL/GenBank/DDBJ whole genome shotgun (WGS) entry which is preliminary data.</text>
</comment>
<dbReference type="EMBL" id="VNHT01000158">
    <property type="protein sequence ID" value="TYP68882.1"/>
    <property type="molecule type" value="Genomic_DNA"/>
</dbReference>
<reference evidence="1 2" key="1">
    <citation type="submission" date="2019-07" db="EMBL/GenBank/DDBJ databases">
        <title>Active sludge and wastewater microbial communities from Klosterneuburg, Austria.</title>
        <authorList>
            <person name="Wagner M."/>
        </authorList>
    </citation>
    <scope>NUCLEOTIDE SEQUENCE [LARGE SCALE GENOMIC DNA]</scope>
    <source>
        <strain evidence="1 2">Nm2</strain>
    </source>
</reference>